<name>A0A0D2L0Y9_HYPSF</name>
<sequence>MFQPPSASSILPPRLPLPFFSVRASNSAYTHTPSYAPSVKRFTKTSPDPGCMALCS</sequence>
<organism evidence="1 2">
    <name type="scientific">Hypholoma sublateritium (strain FD-334 SS-4)</name>
    <dbReference type="NCBI Taxonomy" id="945553"/>
    <lineage>
        <taxon>Eukaryota</taxon>
        <taxon>Fungi</taxon>
        <taxon>Dikarya</taxon>
        <taxon>Basidiomycota</taxon>
        <taxon>Agaricomycotina</taxon>
        <taxon>Agaricomycetes</taxon>
        <taxon>Agaricomycetidae</taxon>
        <taxon>Agaricales</taxon>
        <taxon>Agaricineae</taxon>
        <taxon>Strophariaceae</taxon>
        <taxon>Hypholoma</taxon>
    </lineage>
</organism>
<dbReference type="AlphaFoldDB" id="A0A0D2L0Y9"/>
<gene>
    <name evidence="1" type="ORF">HYPSUDRAFT_68547</name>
</gene>
<protein>
    <submittedName>
        <fullName evidence="1">Uncharacterized protein</fullName>
    </submittedName>
</protein>
<evidence type="ECO:0000313" key="1">
    <source>
        <dbReference type="EMBL" id="KJA20337.1"/>
    </source>
</evidence>
<reference evidence="2" key="1">
    <citation type="submission" date="2014-04" db="EMBL/GenBank/DDBJ databases">
        <title>Evolutionary Origins and Diversification of the Mycorrhizal Mutualists.</title>
        <authorList>
            <consortium name="DOE Joint Genome Institute"/>
            <consortium name="Mycorrhizal Genomics Consortium"/>
            <person name="Kohler A."/>
            <person name="Kuo A."/>
            <person name="Nagy L.G."/>
            <person name="Floudas D."/>
            <person name="Copeland A."/>
            <person name="Barry K.W."/>
            <person name="Cichocki N."/>
            <person name="Veneault-Fourrey C."/>
            <person name="LaButti K."/>
            <person name="Lindquist E.A."/>
            <person name="Lipzen A."/>
            <person name="Lundell T."/>
            <person name="Morin E."/>
            <person name="Murat C."/>
            <person name="Riley R."/>
            <person name="Ohm R."/>
            <person name="Sun H."/>
            <person name="Tunlid A."/>
            <person name="Henrissat B."/>
            <person name="Grigoriev I.V."/>
            <person name="Hibbett D.S."/>
            <person name="Martin F."/>
        </authorList>
    </citation>
    <scope>NUCLEOTIDE SEQUENCE [LARGE SCALE GENOMIC DNA]</scope>
    <source>
        <strain evidence="2">FD-334 SS-4</strain>
    </source>
</reference>
<proteinExistence type="predicted"/>
<dbReference type="EMBL" id="KN817568">
    <property type="protein sequence ID" value="KJA20337.1"/>
    <property type="molecule type" value="Genomic_DNA"/>
</dbReference>
<evidence type="ECO:0000313" key="2">
    <source>
        <dbReference type="Proteomes" id="UP000054270"/>
    </source>
</evidence>
<keyword evidence="2" id="KW-1185">Reference proteome</keyword>
<dbReference type="Proteomes" id="UP000054270">
    <property type="component" value="Unassembled WGS sequence"/>
</dbReference>
<accession>A0A0D2L0Y9</accession>